<dbReference type="EMBL" id="JAODUO010000430">
    <property type="protein sequence ID" value="KAK2180698.1"/>
    <property type="molecule type" value="Genomic_DNA"/>
</dbReference>
<accession>A0AAD9NU29</accession>
<dbReference type="CDD" id="cd01671">
    <property type="entry name" value="CARD"/>
    <property type="match status" value="1"/>
</dbReference>
<protein>
    <recommendedName>
        <fullName evidence="1">CARD domain-containing protein</fullName>
    </recommendedName>
</protein>
<evidence type="ECO:0000313" key="3">
    <source>
        <dbReference type="Proteomes" id="UP001209878"/>
    </source>
</evidence>
<keyword evidence="3" id="KW-1185">Reference proteome</keyword>
<feature type="domain" description="CARD" evidence="1">
    <location>
        <begin position="1"/>
        <end position="79"/>
    </location>
</feature>
<comment type="caution">
    <text evidence="2">The sequence shown here is derived from an EMBL/GenBank/DDBJ whole genome shotgun (WGS) entry which is preliminary data.</text>
</comment>
<proteinExistence type="predicted"/>
<dbReference type="SUPFAM" id="SSF47986">
    <property type="entry name" value="DEATH domain"/>
    <property type="match status" value="1"/>
</dbReference>
<evidence type="ECO:0000313" key="2">
    <source>
        <dbReference type="EMBL" id="KAK2180698.1"/>
    </source>
</evidence>
<dbReference type="PROSITE" id="PS50209">
    <property type="entry name" value="CARD"/>
    <property type="match status" value="1"/>
</dbReference>
<dbReference type="InterPro" id="IPR011029">
    <property type="entry name" value="DEATH-like_dom_sf"/>
</dbReference>
<name>A0AAD9NU29_RIDPI</name>
<dbReference type="Proteomes" id="UP001209878">
    <property type="component" value="Unassembled WGS sequence"/>
</dbReference>
<dbReference type="Pfam" id="PF00619">
    <property type="entry name" value="CARD"/>
    <property type="match status" value="1"/>
</dbReference>
<dbReference type="AlphaFoldDB" id="A0AAD9NU29"/>
<organism evidence="2 3">
    <name type="scientific">Ridgeia piscesae</name>
    <name type="common">Tubeworm</name>
    <dbReference type="NCBI Taxonomy" id="27915"/>
    <lineage>
        <taxon>Eukaryota</taxon>
        <taxon>Metazoa</taxon>
        <taxon>Spiralia</taxon>
        <taxon>Lophotrochozoa</taxon>
        <taxon>Annelida</taxon>
        <taxon>Polychaeta</taxon>
        <taxon>Sedentaria</taxon>
        <taxon>Canalipalpata</taxon>
        <taxon>Sabellida</taxon>
        <taxon>Siboglinidae</taxon>
        <taxon>Ridgeia</taxon>
    </lineage>
</organism>
<dbReference type="InterPro" id="IPR001315">
    <property type="entry name" value="CARD"/>
</dbReference>
<reference evidence="2" key="1">
    <citation type="journal article" date="2023" name="Mol. Biol. Evol.">
        <title>Third-Generation Sequencing Reveals the Adaptive Role of the Epigenome in Three Deep-Sea Polychaetes.</title>
        <authorList>
            <person name="Perez M."/>
            <person name="Aroh O."/>
            <person name="Sun Y."/>
            <person name="Lan Y."/>
            <person name="Juniper S.K."/>
            <person name="Young C.R."/>
            <person name="Angers B."/>
            <person name="Qian P.Y."/>
        </authorList>
    </citation>
    <scope>NUCLEOTIDE SEQUENCE</scope>
    <source>
        <strain evidence="2">R07B-5</strain>
    </source>
</reference>
<sequence>MKPEYKQIILQRQSFLVDHLKCNYELEDALLKKGLITTSARDELMKYKSPRSRVSRLLDFLTTSEDPDVFSTFCQILQDCGLYDASVTLLKDRNNIEWDFRTRTCNATSPDNYLDMINELLIRLLLVEQDNYVIKVLSKETRHRLSALSLYLKSERLRKSNFRKAIAKMAGDNAVSLLQRTPPCIDWASYDFDELADSEQRLDDALLAEMCALYEQSESTKSTLAARCEFYNEAIDQYHNKDAKWRYKDTSHVRQVDTLVGMIINQDSMILKLHEENAKVKGQLSLSKSEHAHINETIGALYNIRPRSVSKAFLPDKIGAFRQVNM</sequence>
<dbReference type="Gene3D" id="1.10.533.10">
    <property type="entry name" value="Death Domain, Fas"/>
    <property type="match status" value="1"/>
</dbReference>
<gene>
    <name evidence="2" type="ORF">NP493_430g00053</name>
</gene>
<evidence type="ECO:0000259" key="1">
    <source>
        <dbReference type="PROSITE" id="PS50209"/>
    </source>
</evidence>
<dbReference type="GO" id="GO:0042981">
    <property type="term" value="P:regulation of apoptotic process"/>
    <property type="evidence" value="ECO:0007669"/>
    <property type="project" value="InterPro"/>
</dbReference>